<reference evidence="1 2" key="1">
    <citation type="submission" date="2016-02" db="EMBL/GenBank/DDBJ databases">
        <title>Genome sequence of Clostridium thermobutyricum DSM 4928.</title>
        <authorList>
            <person name="Poehlein A."/>
            <person name="Daniel R."/>
        </authorList>
    </citation>
    <scope>NUCLEOTIDE SEQUENCE [LARGE SCALE GENOMIC DNA]</scope>
    <source>
        <strain evidence="1 2">DSM 4928</strain>
    </source>
</reference>
<protein>
    <submittedName>
        <fullName evidence="1">Uncharacterized protein</fullName>
    </submittedName>
</protein>
<sequence>MDIGSAKEHDIVVNEGFLYYGNFSSISADDTFIKTLADKLLGVTQDKVSVSIKPKIRQIKNAAQKVKGWQTIDEWEVKITGELLDFNEKLLEASLFKQVKDSEKVHYETVQGLIDESNYKDLLIVGKNISGNPIIVHVKNTYNNAGITMDLVGKSDAAVKFEFDSAYESEKVNPVAIYGSFTEMQQAQVQTQ</sequence>
<gene>
    <name evidence="1" type="ORF">CLTHE_11770</name>
</gene>
<comment type="caution">
    <text evidence="1">The sequence shown here is derived from an EMBL/GenBank/DDBJ whole genome shotgun (WGS) entry which is preliminary data.</text>
</comment>
<evidence type="ECO:0000313" key="1">
    <source>
        <dbReference type="EMBL" id="OPX48498.1"/>
    </source>
</evidence>
<dbReference type="Proteomes" id="UP000191448">
    <property type="component" value="Unassembled WGS sequence"/>
</dbReference>
<dbReference type="AlphaFoldDB" id="A0A1V4SW93"/>
<organism evidence="1 2">
    <name type="scientific">Clostridium thermobutyricum DSM 4928</name>
    <dbReference type="NCBI Taxonomy" id="1121339"/>
    <lineage>
        <taxon>Bacteria</taxon>
        <taxon>Bacillati</taxon>
        <taxon>Bacillota</taxon>
        <taxon>Clostridia</taxon>
        <taxon>Eubacteriales</taxon>
        <taxon>Clostridiaceae</taxon>
        <taxon>Clostridium</taxon>
    </lineage>
</organism>
<dbReference type="RefSeq" id="WP_080022432.1">
    <property type="nucleotide sequence ID" value="NZ_LTAY01000031.1"/>
</dbReference>
<proteinExistence type="predicted"/>
<evidence type="ECO:0000313" key="2">
    <source>
        <dbReference type="Proteomes" id="UP000191448"/>
    </source>
</evidence>
<accession>A0A1V4SW93</accession>
<name>A0A1V4SW93_9CLOT</name>
<dbReference type="OrthoDB" id="2041935at2"/>
<dbReference type="EMBL" id="LTAY01000031">
    <property type="protein sequence ID" value="OPX48498.1"/>
    <property type="molecule type" value="Genomic_DNA"/>
</dbReference>